<name>A0ABW1UV12_9LACO</name>
<gene>
    <name evidence="3" type="ORF">ACFP1F_07290</name>
</gene>
<feature type="domain" description="DNA binding HTH" evidence="1">
    <location>
        <begin position="556"/>
        <end position="579"/>
    </location>
</feature>
<evidence type="ECO:0000313" key="4">
    <source>
        <dbReference type="Proteomes" id="UP001596186"/>
    </source>
</evidence>
<sequence length="582" mass="67228">MKFKILGIYPYAGLEQSIKGQLPKFPELEIDHFLGDLSYGIEIASQQLKEHNYDAIISRGGTKRALEQKFDLPIIDIGVSKYDILQAIQSLRHIKKIAIVGFDFLSINAEHVIEDFNKNLTVYQIHSLTDAQKILLKLKEDNYDVIIGDRITSRLASEIGINCILISSGDESVNSALRNCLNLLKNKYSEKESSKILLDLLKYRDESLVTVDSDNIINYTANLNYSNKLIPHIKKRIRYIDWDENKTSIFKSQNKYYQMSKLKNSVYIIRKLPNYQPNKPLNTSINKNSGTFNSYLKSSLSQEFLNALEIYKHNDDILFIAGEDGSGKKLLIDDISSSEAKKTFKIDCKELTETTLNNLENSLNSPFLDTKNTIVFDNLEKLNINIQRKLIYFINETLLFKRNKLIFSYELNSQNDNNLTKLLLKQPKYIELKPFNYLDEQQISLLISLLINQLNIKYGREILGVTDITFDRILRGPWERNYRQFVTVLTEAYKANKSSYIDLSSLKYGLNQESNEYNLVNNHKFTSIQHDLLNIPINNTLDNSIDLIISKELSINNFNKTKTADSLGISRSTLWRFLKRIK</sequence>
<dbReference type="Pfam" id="PF02954">
    <property type="entry name" value="HTH_8"/>
    <property type="match status" value="1"/>
</dbReference>
<dbReference type="RefSeq" id="WP_125592494.1">
    <property type="nucleotide sequence ID" value="NZ_JBHSSN010000014.1"/>
</dbReference>
<organism evidence="3 4">
    <name type="scientific">Companilactobacillus baiquanensis</name>
    <dbReference type="NCBI Taxonomy" id="2486005"/>
    <lineage>
        <taxon>Bacteria</taxon>
        <taxon>Bacillati</taxon>
        <taxon>Bacillota</taxon>
        <taxon>Bacilli</taxon>
        <taxon>Lactobacillales</taxon>
        <taxon>Lactobacillaceae</taxon>
        <taxon>Companilactobacillus</taxon>
    </lineage>
</organism>
<dbReference type="Gene3D" id="3.40.50.2300">
    <property type="match status" value="1"/>
</dbReference>
<dbReference type="Gene3D" id="3.40.50.10660">
    <property type="entry name" value="PrpR receptor domain-like"/>
    <property type="match status" value="1"/>
</dbReference>
<dbReference type="InterPro" id="IPR010524">
    <property type="entry name" value="Sig_transdc_resp-reg_PrpR_N"/>
</dbReference>
<comment type="caution">
    <text evidence="3">The sequence shown here is derived from an EMBL/GenBank/DDBJ whole genome shotgun (WGS) entry which is preliminary data.</text>
</comment>
<dbReference type="InterPro" id="IPR027417">
    <property type="entry name" value="P-loop_NTPase"/>
</dbReference>
<dbReference type="InterPro" id="IPR009057">
    <property type="entry name" value="Homeodomain-like_sf"/>
</dbReference>
<protein>
    <submittedName>
        <fullName evidence="3">PrpR N-terminal domain-containing protein</fullName>
    </submittedName>
</protein>
<evidence type="ECO:0000259" key="1">
    <source>
        <dbReference type="Pfam" id="PF02954"/>
    </source>
</evidence>
<dbReference type="SUPFAM" id="SSF52540">
    <property type="entry name" value="P-loop containing nucleoside triphosphate hydrolases"/>
    <property type="match status" value="1"/>
</dbReference>
<feature type="domain" description="Signal transduction response regulator propionate catabolism activator N-terminal" evidence="2">
    <location>
        <begin position="28"/>
        <end position="185"/>
    </location>
</feature>
<keyword evidence="4" id="KW-1185">Reference proteome</keyword>
<dbReference type="SUPFAM" id="SSF46689">
    <property type="entry name" value="Homeodomain-like"/>
    <property type="match status" value="1"/>
</dbReference>
<dbReference type="Proteomes" id="UP001596186">
    <property type="component" value="Unassembled WGS sequence"/>
</dbReference>
<dbReference type="EMBL" id="JBHSSN010000014">
    <property type="protein sequence ID" value="MFC6323536.1"/>
    <property type="molecule type" value="Genomic_DNA"/>
</dbReference>
<reference evidence="4" key="1">
    <citation type="journal article" date="2019" name="Int. J. Syst. Evol. Microbiol.">
        <title>The Global Catalogue of Microorganisms (GCM) 10K type strain sequencing project: providing services to taxonomists for standard genome sequencing and annotation.</title>
        <authorList>
            <consortium name="The Broad Institute Genomics Platform"/>
            <consortium name="The Broad Institute Genome Sequencing Center for Infectious Disease"/>
            <person name="Wu L."/>
            <person name="Ma J."/>
        </authorList>
    </citation>
    <scope>NUCLEOTIDE SEQUENCE [LARGE SCALE GENOMIC DNA]</scope>
    <source>
        <strain evidence="4">CCM 8895</strain>
    </source>
</reference>
<dbReference type="Gene3D" id="3.40.50.300">
    <property type="entry name" value="P-loop containing nucleotide triphosphate hydrolases"/>
    <property type="match status" value="1"/>
</dbReference>
<evidence type="ECO:0000313" key="3">
    <source>
        <dbReference type="EMBL" id="MFC6323536.1"/>
    </source>
</evidence>
<dbReference type="Pfam" id="PF06506">
    <property type="entry name" value="PrpR_N"/>
    <property type="match status" value="1"/>
</dbReference>
<dbReference type="SUPFAM" id="SSF159800">
    <property type="entry name" value="PrpR receptor domain-like"/>
    <property type="match status" value="1"/>
</dbReference>
<accession>A0ABW1UV12</accession>
<dbReference type="Gene3D" id="1.10.10.60">
    <property type="entry name" value="Homeodomain-like"/>
    <property type="match status" value="1"/>
</dbReference>
<evidence type="ECO:0000259" key="2">
    <source>
        <dbReference type="Pfam" id="PF06506"/>
    </source>
</evidence>
<dbReference type="PANTHER" id="PTHR32071">
    <property type="entry name" value="TRANSCRIPTIONAL REGULATORY PROTEIN"/>
    <property type="match status" value="1"/>
</dbReference>
<proteinExistence type="predicted"/>
<dbReference type="InterPro" id="IPR002197">
    <property type="entry name" value="HTH_Fis"/>
</dbReference>